<dbReference type="AlphaFoldDB" id="A0AA37FND8"/>
<comment type="caution">
    <text evidence="1">The sequence shown here is derived from an EMBL/GenBank/DDBJ whole genome shotgun (WGS) entry which is preliminary data.</text>
</comment>
<gene>
    <name evidence="1" type="ORF">KAM435_41980</name>
    <name evidence="2" type="ORF">KAM436_42120</name>
</gene>
<dbReference type="EMBL" id="BPMT01000037">
    <property type="protein sequence ID" value="GIZ95244.1"/>
    <property type="molecule type" value="Genomic_DNA"/>
</dbReference>
<proteinExistence type="predicted"/>
<dbReference type="Proteomes" id="UP000887228">
    <property type="component" value="Unassembled WGS sequence"/>
</dbReference>
<protein>
    <submittedName>
        <fullName evidence="1">Uncharacterized protein</fullName>
    </submittedName>
</protein>
<reference evidence="1 4" key="1">
    <citation type="submission" date="2021-07" db="EMBL/GenBank/DDBJ databases">
        <title>Whole genome sequencing of carbapenem-resistant Pseudomonas spp. isolated in Japan.</title>
        <authorList>
            <person name="Suzuki M."/>
            <person name="Maehana S."/>
            <person name="Kitasato H."/>
        </authorList>
    </citation>
    <scope>NUCLEOTIDE SEQUENCE</scope>
    <source>
        <strain evidence="1">KAM435</strain>
        <strain evidence="2 4">KAM436</strain>
    </source>
</reference>
<evidence type="ECO:0000313" key="2">
    <source>
        <dbReference type="EMBL" id="GIZ95244.1"/>
    </source>
</evidence>
<evidence type="ECO:0000313" key="4">
    <source>
        <dbReference type="Proteomes" id="UP000887228"/>
    </source>
</evidence>
<evidence type="ECO:0000313" key="3">
    <source>
        <dbReference type="Proteomes" id="UP000887212"/>
    </source>
</evidence>
<dbReference type="RefSeq" id="WP_203792093.1">
    <property type="nucleotide sequence ID" value="NZ_AP024354.1"/>
</dbReference>
<sequence>MKQIQYEELSTSTLTQLINRKESFEVVGLGGRLTKAVSLVENKIESNAMTCRAYTVGRIGAVAGSFFGGITGAIGVVSAAGIAIHNILTFNPDYEIEKYPIDNRLIVKYKK</sequence>
<organism evidence="1 3">
    <name type="scientific">Aquipseudomonas alcaligenes</name>
    <name type="common">Pseudomonas alcaligenes</name>
    <dbReference type="NCBI Taxonomy" id="43263"/>
    <lineage>
        <taxon>Bacteria</taxon>
        <taxon>Pseudomonadati</taxon>
        <taxon>Pseudomonadota</taxon>
        <taxon>Gammaproteobacteria</taxon>
        <taxon>Pseudomonadales</taxon>
        <taxon>Pseudomonadaceae</taxon>
        <taxon>Aquipseudomonas</taxon>
    </lineage>
</organism>
<evidence type="ECO:0000313" key="1">
    <source>
        <dbReference type="EMBL" id="GIZ90871.1"/>
    </source>
</evidence>
<dbReference type="Proteomes" id="UP000887212">
    <property type="component" value="Unassembled WGS sequence"/>
</dbReference>
<accession>A0AA37FND8</accession>
<dbReference type="EMBL" id="BPMS01000038">
    <property type="protein sequence ID" value="GIZ90871.1"/>
    <property type="molecule type" value="Genomic_DNA"/>
</dbReference>
<name>A0AA37FND8_AQUAC</name>